<accession>A0ABW5LXU0</accession>
<evidence type="ECO:0000256" key="1">
    <source>
        <dbReference type="SAM" id="Phobius"/>
    </source>
</evidence>
<evidence type="ECO:0008006" key="4">
    <source>
        <dbReference type="Google" id="ProtNLM"/>
    </source>
</evidence>
<feature type="transmembrane region" description="Helical" evidence="1">
    <location>
        <begin position="15"/>
        <end position="36"/>
    </location>
</feature>
<reference evidence="3" key="1">
    <citation type="journal article" date="2019" name="Int. J. Syst. Evol. Microbiol.">
        <title>The Global Catalogue of Microorganisms (GCM) 10K type strain sequencing project: providing services to taxonomists for standard genome sequencing and annotation.</title>
        <authorList>
            <consortium name="The Broad Institute Genomics Platform"/>
            <consortium name="The Broad Institute Genome Sequencing Center for Infectious Disease"/>
            <person name="Wu L."/>
            <person name="Ma J."/>
        </authorList>
    </citation>
    <scope>NUCLEOTIDE SEQUENCE [LARGE SCALE GENOMIC DNA]</scope>
    <source>
        <strain evidence="3">KCTC 52127</strain>
    </source>
</reference>
<sequence length="118" mass="12953">MKFLFFNLLNDGGPIFMYPTLLMLIICIILLVKAFLKGDENGKSLNLLKHISLFALVWGFLGLFIGLIEAFDAISMATHVSSAVFADGLKIGLLSPTFGMVTFLIVRLGIIGLTMKKK</sequence>
<keyword evidence="1" id="KW-0472">Membrane</keyword>
<dbReference type="EMBL" id="JBHULH010000012">
    <property type="protein sequence ID" value="MFD2568873.1"/>
    <property type="molecule type" value="Genomic_DNA"/>
</dbReference>
<name>A0ABW5LXU0_9FLAO</name>
<protein>
    <recommendedName>
        <fullName evidence="4">MotA/TolQ/ExbB proton channel domain-containing protein</fullName>
    </recommendedName>
</protein>
<keyword evidence="3" id="KW-1185">Reference proteome</keyword>
<feature type="transmembrane region" description="Helical" evidence="1">
    <location>
        <begin position="48"/>
        <end position="71"/>
    </location>
</feature>
<keyword evidence="1" id="KW-1133">Transmembrane helix</keyword>
<evidence type="ECO:0000313" key="2">
    <source>
        <dbReference type="EMBL" id="MFD2568873.1"/>
    </source>
</evidence>
<comment type="caution">
    <text evidence="2">The sequence shown here is derived from an EMBL/GenBank/DDBJ whole genome shotgun (WGS) entry which is preliminary data.</text>
</comment>
<organism evidence="2 3">
    <name type="scientific">Pseudotenacibaculum haliotis</name>
    <dbReference type="NCBI Taxonomy" id="1862138"/>
    <lineage>
        <taxon>Bacteria</taxon>
        <taxon>Pseudomonadati</taxon>
        <taxon>Bacteroidota</taxon>
        <taxon>Flavobacteriia</taxon>
        <taxon>Flavobacteriales</taxon>
        <taxon>Flavobacteriaceae</taxon>
        <taxon>Pseudotenacibaculum</taxon>
    </lineage>
</organism>
<feature type="transmembrane region" description="Helical" evidence="1">
    <location>
        <begin position="91"/>
        <end position="113"/>
    </location>
</feature>
<proteinExistence type="predicted"/>
<dbReference type="Proteomes" id="UP001597508">
    <property type="component" value="Unassembled WGS sequence"/>
</dbReference>
<keyword evidence="1" id="KW-0812">Transmembrane</keyword>
<dbReference type="RefSeq" id="WP_379667579.1">
    <property type="nucleotide sequence ID" value="NZ_JBHULH010000012.1"/>
</dbReference>
<evidence type="ECO:0000313" key="3">
    <source>
        <dbReference type="Proteomes" id="UP001597508"/>
    </source>
</evidence>
<gene>
    <name evidence="2" type="ORF">ACFSRZ_15970</name>
</gene>